<dbReference type="AlphaFoldDB" id="A0A8H7AMI1"/>
<dbReference type="PROSITE" id="PS50177">
    <property type="entry name" value="NTF2_DOMAIN"/>
    <property type="match status" value="1"/>
</dbReference>
<accession>A0A8H7AMI1</accession>
<comment type="caution">
    <text evidence="2">The sequence shown here is derived from an EMBL/GenBank/DDBJ whole genome shotgun (WGS) entry which is preliminary data.</text>
</comment>
<dbReference type="Pfam" id="PF02136">
    <property type="entry name" value="NTF2"/>
    <property type="match status" value="1"/>
</dbReference>
<feature type="domain" description="NTF2" evidence="1">
    <location>
        <begin position="18"/>
        <end position="165"/>
    </location>
</feature>
<dbReference type="InterPro" id="IPR045875">
    <property type="entry name" value="NTF2"/>
</dbReference>
<evidence type="ECO:0000313" key="3">
    <source>
        <dbReference type="Proteomes" id="UP000606974"/>
    </source>
</evidence>
<dbReference type="OrthoDB" id="25408at2759"/>
<dbReference type="GO" id="GO:0006913">
    <property type="term" value="P:nucleocytoplasmic transport"/>
    <property type="evidence" value="ECO:0007669"/>
    <property type="project" value="InterPro"/>
</dbReference>
<dbReference type="Gene3D" id="3.10.450.50">
    <property type="match status" value="1"/>
</dbReference>
<dbReference type="Proteomes" id="UP000606974">
    <property type="component" value="Unassembled WGS sequence"/>
</dbReference>
<proteinExistence type="predicted"/>
<name>A0A8H7AMI1_9EURO</name>
<dbReference type="InterPro" id="IPR032710">
    <property type="entry name" value="NTF2-like_dom_sf"/>
</dbReference>
<protein>
    <recommendedName>
        <fullName evidence="1">NTF2 domain-containing protein</fullName>
    </recommendedName>
</protein>
<gene>
    <name evidence="2" type="ORF">GJ744_007547</name>
</gene>
<evidence type="ECO:0000313" key="2">
    <source>
        <dbReference type="EMBL" id="KAF7509676.1"/>
    </source>
</evidence>
<sequence>MTPGIAPEDVLVKISTEASTAFMNDYHHALQSRRNTISSFYIPPSSMQGGKPIPTIVMNGNILQNGGAVQEMFENQMPPTRYDTQSIDCHVLNPQYAPEGVSHSRSAASTMTILVIVSGTVRFSEDRNDPERQFSETLVLVPNQDRRAQGQRPKDFLIQSQNFRVVV</sequence>
<evidence type="ECO:0000259" key="1">
    <source>
        <dbReference type="PROSITE" id="PS50177"/>
    </source>
</evidence>
<dbReference type="EMBL" id="JAACFV010000038">
    <property type="protein sequence ID" value="KAF7509676.1"/>
    <property type="molecule type" value="Genomic_DNA"/>
</dbReference>
<reference evidence="2" key="1">
    <citation type="submission" date="2020-02" db="EMBL/GenBank/DDBJ databases">
        <authorList>
            <person name="Palmer J.M."/>
        </authorList>
    </citation>
    <scope>NUCLEOTIDE SEQUENCE</scope>
    <source>
        <strain evidence="2">EPUS1.4</strain>
        <tissue evidence="2">Thallus</tissue>
    </source>
</reference>
<organism evidence="2 3">
    <name type="scientific">Endocarpon pusillum</name>
    <dbReference type="NCBI Taxonomy" id="364733"/>
    <lineage>
        <taxon>Eukaryota</taxon>
        <taxon>Fungi</taxon>
        <taxon>Dikarya</taxon>
        <taxon>Ascomycota</taxon>
        <taxon>Pezizomycotina</taxon>
        <taxon>Eurotiomycetes</taxon>
        <taxon>Chaetothyriomycetidae</taxon>
        <taxon>Verrucariales</taxon>
        <taxon>Verrucariaceae</taxon>
        <taxon>Endocarpon</taxon>
    </lineage>
</organism>
<keyword evidence="3" id="KW-1185">Reference proteome</keyword>
<dbReference type="InterPro" id="IPR002075">
    <property type="entry name" value="NTF2_dom"/>
</dbReference>
<dbReference type="SUPFAM" id="SSF54427">
    <property type="entry name" value="NTF2-like"/>
    <property type="match status" value="1"/>
</dbReference>
<dbReference type="InterPro" id="IPR018222">
    <property type="entry name" value="Nuclear_transport_factor_2_euk"/>
</dbReference>
<dbReference type="PANTHER" id="PTHR12612">
    <property type="entry name" value="NUCLEAR TRANSPORT FACTOR 2"/>
    <property type="match status" value="1"/>
</dbReference>